<keyword evidence="5" id="KW-0472">Membrane</keyword>
<keyword evidence="4 8" id="KW-0808">Transferase</keyword>
<evidence type="ECO:0000256" key="2">
    <source>
        <dbReference type="ARBA" id="ARBA00022475"/>
    </source>
</evidence>
<keyword evidence="6 8" id="KW-0012">Acyltransferase</keyword>
<proteinExistence type="predicted"/>
<dbReference type="Proteomes" id="UP000078116">
    <property type="component" value="Unassembled WGS sequence"/>
</dbReference>
<dbReference type="GO" id="GO:0016746">
    <property type="term" value="F:acyltransferase activity"/>
    <property type="evidence" value="ECO:0007669"/>
    <property type="project" value="UniProtKB-KW"/>
</dbReference>
<name>A0A1A9N693_9BURK</name>
<dbReference type="PANTHER" id="PTHR30606">
    <property type="entry name" value="LIPID A BIOSYNTHESIS LAUROYL ACYLTRANSFERASE"/>
    <property type="match status" value="1"/>
</dbReference>
<dbReference type="EMBL" id="LXJZ01000179">
    <property type="protein sequence ID" value="OAJ57340.1"/>
    <property type="molecule type" value="Genomic_DNA"/>
</dbReference>
<protein>
    <submittedName>
        <fullName evidence="8">Lipid A biosynthesis lauroyl acyltransferase</fullName>
    </submittedName>
</protein>
<evidence type="ECO:0000313" key="8">
    <source>
        <dbReference type="EMBL" id="OAJ58941.1"/>
    </source>
</evidence>
<accession>A0A1A9N693</accession>
<comment type="caution">
    <text evidence="8">The sequence shown here is derived from an EMBL/GenBank/DDBJ whole genome shotgun (WGS) entry which is preliminary data.</text>
</comment>
<evidence type="ECO:0000313" key="10">
    <source>
        <dbReference type="Proteomes" id="UP000078116"/>
    </source>
</evidence>
<evidence type="ECO:0000256" key="3">
    <source>
        <dbReference type="ARBA" id="ARBA00022519"/>
    </source>
</evidence>
<organism evidence="8 10">
    <name type="scientific">Paraburkholderia ginsengiterrae</name>
    <dbReference type="NCBI Taxonomy" id="1462993"/>
    <lineage>
        <taxon>Bacteria</taxon>
        <taxon>Pseudomonadati</taxon>
        <taxon>Pseudomonadota</taxon>
        <taxon>Betaproteobacteria</taxon>
        <taxon>Burkholderiales</taxon>
        <taxon>Burkholderiaceae</taxon>
        <taxon>Paraburkholderia</taxon>
    </lineage>
</organism>
<dbReference type="OrthoDB" id="9803456at2"/>
<dbReference type="Pfam" id="PF03279">
    <property type="entry name" value="Lip_A_acyltrans"/>
    <property type="match status" value="1"/>
</dbReference>
<dbReference type="NCBIfam" id="NF005399">
    <property type="entry name" value="PRK06946.1"/>
    <property type="match status" value="1"/>
</dbReference>
<dbReference type="PANTHER" id="PTHR30606:SF9">
    <property type="entry name" value="LIPID A BIOSYNTHESIS LAUROYLTRANSFERASE"/>
    <property type="match status" value="1"/>
</dbReference>
<dbReference type="STRING" id="1462993.A6V36_31460"/>
<reference evidence="9 10" key="1">
    <citation type="submission" date="2016-04" db="EMBL/GenBank/DDBJ databases">
        <title>Reclassification of Paraburkholderia panaciterrae (Farh et al. 2015) Dobritsa &amp; Samadpour 2016 as a later homotypic synonym of Paraburkholderia ginsengiterrae (Farh et al. 2015) Dobritsa &amp; Samadpour 2016.</title>
        <authorList>
            <person name="Dobritsa A.P."/>
            <person name="Kutumbaka K."/>
            <person name="Samadpour M."/>
        </authorList>
    </citation>
    <scope>NUCLEOTIDE SEQUENCE [LARGE SCALE GENOMIC DNA]</scope>
    <source>
        <strain evidence="8 10">DCY85</strain>
        <strain evidence="7 9">DCY85-1</strain>
    </source>
</reference>
<dbReference type="RefSeq" id="WP_064269084.1">
    <property type="nucleotide sequence ID" value="NZ_LXJZ01000179.1"/>
</dbReference>
<dbReference type="InterPro" id="IPR004960">
    <property type="entry name" value="LipA_acyltrans"/>
</dbReference>
<keyword evidence="3" id="KW-0997">Cell inner membrane</keyword>
<dbReference type="EMBL" id="LXKA01000298">
    <property type="protein sequence ID" value="OAJ58941.1"/>
    <property type="molecule type" value="Genomic_DNA"/>
</dbReference>
<gene>
    <name evidence="7" type="ORF">A6V36_31460</name>
    <name evidence="8" type="ORF">A6V37_28060</name>
</gene>
<evidence type="ECO:0000313" key="7">
    <source>
        <dbReference type="EMBL" id="OAJ57340.1"/>
    </source>
</evidence>
<dbReference type="AlphaFoldDB" id="A0A1A9N693"/>
<evidence type="ECO:0000256" key="1">
    <source>
        <dbReference type="ARBA" id="ARBA00004533"/>
    </source>
</evidence>
<evidence type="ECO:0000256" key="5">
    <source>
        <dbReference type="ARBA" id="ARBA00023136"/>
    </source>
</evidence>
<comment type="subcellular location">
    <subcellularLocation>
        <location evidence="1">Cell inner membrane</location>
    </subcellularLocation>
</comment>
<dbReference type="GO" id="GO:0009247">
    <property type="term" value="P:glycolipid biosynthetic process"/>
    <property type="evidence" value="ECO:0007669"/>
    <property type="project" value="UniProtKB-ARBA"/>
</dbReference>
<dbReference type="PIRSF" id="PIRSF026649">
    <property type="entry name" value="MsbB"/>
    <property type="match status" value="1"/>
</dbReference>
<evidence type="ECO:0000256" key="6">
    <source>
        <dbReference type="ARBA" id="ARBA00023315"/>
    </source>
</evidence>
<keyword evidence="2" id="KW-1003">Cell membrane</keyword>
<dbReference type="Proteomes" id="UP000077961">
    <property type="component" value="Unassembled WGS sequence"/>
</dbReference>
<sequence>MKSLGYWLLLGLLRLLSVLPYALVARAGNALGAMLYMLPSHRKHVVLVNLRLCFPLKTERKREELALAHFQHVVRSYLERGFQWFGSLRTIERLVELDSRIDLYNPDAPPTIFMGFHFVGIEVGCMLYSSRLPVAALYTRMSSARVCELARHQRGRFGAHMIERSASAKHVVRLLRSGIPVMLAADMDHGTKGSVFAPLFGVPACTLTSVSRLAKLAGARVVPFVTEVLPEFRGYKLTIFEPLENYPTYSESHDARTMNAFLEKQIRRLPDQYYWVHRRFKHRPAGTPAVY</sequence>
<evidence type="ECO:0000256" key="4">
    <source>
        <dbReference type="ARBA" id="ARBA00022679"/>
    </source>
</evidence>
<keyword evidence="9" id="KW-1185">Reference proteome</keyword>
<evidence type="ECO:0000313" key="9">
    <source>
        <dbReference type="Proteomes" id="UP000077961"/>
    </source>
</evidence>
<dbReference type="GO" id="GO:0005886">
    <property type="term" value="C:plasma membrane"/>
    <property type="evidence" value="ECO:0007669"/>
    <property type="project" value="UniProtKB-SubCell"/>
</dbReference>
<dbReference type="CDD" id="cd07984">
    <property type="entry name" value="LPLAT_LABLAT-like"/>
    <property type="match status" value="1"/>
</dbReference>